<dbReference type="Pfam" id="PF14783">
    <property type="entry name" value="BBS2_Mid"/>
    <property type="match status" value="1"/>
</dbReference>
<feature type="compositionally biased region" description="Low complexity" evidence="9">
    <location>
        <begin position="1989"/>
        <end position="2012"/>
    </location>
</feature>
<feature type="compositionally biased region" description="Basic and acidic residues" evidence="9">
    <location>
        <begin position="2622"/>
        <end position="2634"/>
    </location>
</feature>
<feature type="compositionally biased region" description="Basic and acidic residues" evidence="9">
    <location>
        <begin position="2298"/>
        <end position="2323"/>
    </location>
</feature>
<keyword evidence="7 8" id="KW-0067">ATP-binding</keyword>
<dbReference type="InterPro" id="IPR032503">
    <property type="entry name" value="FAO_M"/>
</dbReference>
<evidence type="ECO:0000256" key="4">
    <source>
        <dbReference type="ARBA" id="ARBA00022679"/>
    </source>
</evidence>
<name>A0AAN9Y192_9HEMI</name>
<feature type="compositionally biased region" description="Basic and acidic residues" evidence="9">
    <location>
        <begin position="1340"/>
        <end position="1349"/>
    </location>
</feature>
<dbReference type="Pfam" id="PF08669">
    <property type="entry name" value="GCV_T_C"/>
    <property type="match status" value="1"/>
</dbReference>
<dbReference type="Pfam" id="PF16350">
    <property type="entry name" value="FAO_M"/>
    <property type="match status" value="1"/>
</dbReference>
<feature type="compositionally biased region" description="Polar residues" evidence="9">
    <location>
        <begin position="2679"/>
        <end position="2712"/>
    </location>
</feature>
<protein>
    <recommendedName>
        <fullName evidence="10">Protein kinase domain-containing protein</fullName>
    </recommendedName>
</protein>
<dbReference type="GO" id="GO:0004674">
    <property type="term" value="F:protein serine/threonine kinase activity"/>
    <property type="evidence" value="ECO:0007669"/>
    <property type="project" value="UniProtKB-KW"/>
</dbReference>
<feature type="compositionally biased region" description="Low complexity" evidence="9">
    <location>
        <begin position="3991"/>
        <end position="4001"/>
    </location>
</feature>
<keyword evidence="5 8" id="KW-0547">Nucleotide-binding</keyword>
<feature type="compositionally biased region" description="Basic and acidic residues" evidence="9">
    <location>
        <begin position="2549"/>
        <end position="2573"/>
    </location>
</feature>
<feature type="region of interest" description="Disordered" evidence="9">
    <location>
        <begin position="3200"/>
        <end position="3219"/>
    </location>
</feature>
<keyword evidence="3" id="KW-0597">Phosphoprotein</keyword>
<dbReference type="PANTHER" id="PTHR32465">
    <property type="entry name" value="BARDET-BIEDL SYNDROME 2 PROTEIN"/>
    <property type="match status" value="1"/>
</dbReference>
<keyword evidence="12" id="KW-1185">Reference proteome</keyword>
<dbReference type="InterPro" id="IPR029430">
    <property type="entry name" value="BBS2_N"/>
</dbReference>
<dbReference type="Gene3D" id="3.30.9.10">
    <property type="entry name" value="D-Amino Acid Oxidase, subunit A, domain 2"/>
    <property type="match status" value="1"/>
</dbReference>
<dbReference type="FunFam" id="2.40.30.110:FF:000008">
    <property type="entry name" value="Sarcosine dehydrogenase"/>
    <property type="match status" value="1"/>
</dbReference>
<feature type="compositionally biased region" description="Basic residues" evidence="9">
    <location>
        <begin position="1350"/>
        <end position="1359"/>
    </location>
</feature>
<proteinExistence type="inferred from homology"/>
<dbReference type="GO" id="GO:0034464">
    <property type="term" value="C:BBSome"/>
    <property type="evidence" value="ECO:0007669"/>
    <property type="project" value="InterPro"/>
</dbReference>
<dbReference type="InterPro" id="IPR029043">
    <property type="entry name" value="GcvT/YgfZ_C"/>
</dbReference>
<dbReference type="InterPro" id="IPR036188">
    <property type="entry name" value="FAD/NAD-bd_sf"/>
</dbReference>
<dbReference type="SUPFAM" id="SSF101790">
    <property type="entry name" value="Aminomethyltransferase beta-barrel domain"/>
    <property type="match status" value="1"/>
</dbReference>
<evidence type="ECO:0000259" key="10">
    <source>
        <dbReference type="PROSITE" id="PS50011"/>
    </source>
</evidence>
<feature type="region of interest" description="Disordered" evidence="9">
    <location>
        <begin position="1641"/>
        <end position="1680"/>
    </location>
</feature>
<feature type="compositionally biased region" description="Polar residues" evidence="9">
    <location>
        <begin position="3561"/>
        <end position="3572"/>
    </location>
</feature>
<dbReference type="GO" id="GO:0016020">
    <property type="term" value="C:membrane"/>
    <property type="evidence" value="ECO:0007669"/>
    <property type="project" value="TreeGrafter"/>
</dbReference>
<feature type="binding site" evidence="8">
    <location>
        <position position="4323"/>
    </location>
    <ligand>
        <name>ATP</name>
        <dbReference type="ChEBI" id="CHEBI:30616"/>
    </ligand>
</feature>
<dbReference type="InterPro" id="IPR016616">
    <property type="entry name" value="Bardet-Biedl_syndrome_2_prot"/>
</dbReference>
<dbReference type="Pfam" id="PF14781">
    <property type="entry name" value="BBS2_N"/>
    <property type="match status" value="1"/>
</dbReference>
<keyword evidence="6" id="KW-0418">Kinase</keyword>
<feature type="compositionally biased region" description="Low complexity" evidence="9">
    <location>
        <begin position="1956"/>
        <end position="1978"/>
    </location>
</feature>
<evidence type="ECO:0000256" key="5">
    <source>
        <dbReference type="ARBA" id="ARBA00022741"/>
    </source>
</evidence>
<feature type="compositionally biased region" description="Polar residues" evidence="9">
    <location>
        <begin position="2788"/>
        <end position="2797"/>
    </location>
</feature>
<feature type="compositionally biased region" description="Low complexity" evidence="9">
    <location>
        <begin position="3238"/>
        <end position="3247"/>
    </location>
</feature>
<dbReference type="GO" id="GO:0031514">
    <property type="term" value="C:motile cilium"/>
    <property type="evidence" value="ECO:0007669"/>
    <property type="project" value="TreeGrafter"/>
</dbReference>
<feature type="compositionally biased region" description="Basic and acidic residues" evidence="9">
    <location>
        <begin position="1937"/>
        <end position="1946"/>
    </location>
</feature>
<dbReference type="GO" id="GO:0005524">
    <property type="term" value="F:ATP binding"/>
    <property type="evidence" value="ECO:0007669"/>
    <property type="project" value="UniProtKB-UniRule"/>
</dbReference>
<feature type="compositionally biased region" description="Low complexity" evidence="9">
    <location>
        <begin position="2833"/>
        <end position="2843"/>
    </location>
</feature>
<feature type="compositionally biased region" description="Basic and acidic residues" evidence="9">
    <location>
        <begin position="2028"/>
        <end position="2149"/>
    </location>
</feature>
<comment type="caution">
    <text evidence="11">The sequence shown here is derived from an EMBL/GenBank/DDBJ whole genome shotgun (WGS) entry which is preliminary data.</text>
</comment>
<dbReference type="Gene3D" id="3.30.200.20">
    <property type="entry name" value="Phosphorylase Kinase, domain 1"/>
    <property type="match status" value="1"/>
</dbReference>
<feature type="compositionally biased region" description="Basic and acidic residues" evidence="9">
    <location>
        <begin position="1836"/>
        <end position="1852"/>
    </location>
</feature>
<feature type="region of interest" description="Disordered" evidence="9">
    <location>
        <begin position="3561"/>
        <end position="3644"/>
    </location>
</feature>
<sequence length="4576" mass="507842">MSVPVFSFQIKYDILPGLVTVGKYDGSHSCLTAATTGSKILIHSPHKHNREVSFLNVNEPVTAICAGRLKPDEDKDILVIGSPSSVLVYHVDNNSELFFKEVPDGVTAATIGNIESYPNPILIIGGNCSIQGFDWRGQEVFWTVTGDYVRSMVLVDINLDGVNELIAGSDDFEICIFKNDTIINEVTETDSVKFLVAYNDGKFAYALANGTVGMYEKYHRLWRVKSKNIIQFLASYDLDGDGVDELITGWSNGKIDARNSKTGEIIFKENFAHGIAGIIAGDYRRAGRNQLIIVSQTGEVKGYDSTSLTQDSKIQTDLLRELFLRKQALIAEMKNYNNADPLTPGIPLDMWLSYNFVVPSVVPVKVNGDSEWKIGIIPLRSSSAVHMKCVNKTATLVTENLELAAEIIQSLANYLNIYNLESFAQLPRTFQQVETMMAEVENLQQNSTKMSAIIANSAAVCHLRPTPFETICKPSARYLSSNDQELPKNADVVIIGGGIAGCNALYHLSRKGINAVLLDRGKVHSGTTSQTAGLVWRLRPNDIEIQLLAATRKQILSLKEETGVDPEWVENGGLYIAHNKERINEYRRLITIGRSFGIESELLTPLETKYKFPFINDQIIEGSLYIPGSGVVNPKSYCEGLVKAAKTNGAKIVEDCQVNKILVNENIFGTREVMGVSTSKGTVTTDCVVNCGGAWANNVAAMAGVSIPLLPMKHAYVVSEPIEGIANLPNLRDHDYSIYFRVQSDSLCLGGYESNPTILDQFHSAEGFESFELDWNVFDRHIQKAVELIPVFQTAGIKNTVCGAEAFTPDHKPLIGEDPRLKGMFHNCGFNSAGLMLSGGCSEQLASWILQGQPDLHMYSYDIRRFTKEQCVDREWIKERSHESYVKNYSIVFPHDQPLAGRNFKKDPFHEKLLNAGAVYEEMQGWEKPGWFAPNGYAPIPPYDWYGSYGCPRNVEKRFENLLKGDYTFNFSKHHHQIGSECLACRESVAVFDMSFYSKMYLSGPEAEKAADWLFTADTKQPIGRSVFTSLLNSKGHIEADAIVTVITAGSGGFADPVFKGKGYYIVSGGASASQTTAHIKSAIRKKNFKVNLTDVTDKVGILSVQGPLSRDLLEPVVNCDLHNNLFPYMTSRLINIGGSTVRAIRTSFAGELGWQLHIPAHACENVYNIIWQEGLKLGLRHAGYRALYSLSCEKGNPLWNFDIRLDDNPIESNLNHVCRVNGDYLGKMAIDKIRKNGPKKRLCFFTLNDQVPVWGLETIWRNNAVVGYLRRGEYGYSLGCSIGMGYVRHPTEGATVTNDYLESGKYEIEVMGKRYNATLYLKSPFDPEDERVQGLYRNEELSEPEQHQHKSSIQRKQHGMTPLGKVPTARRPTNLPSEKSEHSGNDPSINLVPSGGAGWGNKPNETVATTTPSLVPNKNPPISAPVNNVPMPGTSQPVPHAQHYPPTSRMPPIPQPGHAPVHHGHPDMKTWAMMTQGGDSAAPNFLTPQSPLFHHEFPSLSASSDTSSASTSVTATASQKSPTSTTADSQYGPGPSLRPQTEGSWIQGGSRPQGPTVPTTGNATAPAPAPARQTTPSYPPPTGPDGARNNPAPSGVGVGPAGPYPPTMPPQPMIPPQFNAMMPSFMIRNLHPGGFPPNFQPLMKSRPPYGPYPPSGPSAQADRFGPQSGHGANPLKRVYDDEDVKIRSIIKEEDLNQMANIGNDIGWAGHEDIDYNQKLKFSDDEDDDKGKENRNKARSKNQVSSKNIDKSVGKKDTDKENDLRSSKENLKEREKTFLTDARGQEIRNAWTRRPPLIAAAAPRYQIPSGRFEEDDEAWQEKRKQKEEEMEIIMQRAKERKEEEEKRFEEQRQAAQLKKKQLEASMFANKENKGNYLTDREIDMLPDWEKEKIKAQNKGIENQANDKNQNAVPVPVVKDASEFRELTQLVDRSNFVGKKDSKERESAQPTFSRAFNNNSNNNNNNHNNNNNNNNNNSSVPPRFQNLNRQNSGGFSNSSSSSGLARSNSSQQSTNSGKPGTPNFVARHNRLDSESMSDKDRDWSQEDTRKDRDNDKYSKDVASNREDSYNRDEDRHYENNFRKEHETKRSHPSDKDEFNNDSYHRDFDRERDSNFSVKVERKNSESDRDKQKTYEYHRYSENGMYEKESRWLQYEEIEKHSYSSGSSRSNRPYSETENYDHRRSREDVREIKSYNVDRERDQYRKPDSITREKSDSDRQTERNQDSYGSDYKKEMDNDGKRDREYDNRREKEREKKSPSPFDDRPIRNELKDSRFNRESRESLRDESYIIQEGHSYPWIDDREVEEKPKLRREHFRDDRGDRYSHAQRPPPGPITRAKLEAKELESDSKRNLTALVRSDKKMEVKKSESDEVKEKDKSDKGGTKIDLTDSSAKDERQDNSSLWKKDEKKEKEVDSVVSNHVSDQSHESNEASKKKDDEKTDGKGVSKSESVDKNAEDKRNDRRKNDRRNKSDPRNWTRYSMYGGSTRSYGSREPRVRRTNRGGMPKSSHRDSKYSESDYSDEVSGSGREDKNSRMDREKSRPVKSSSSSKRYERDDRGRDDRSRDYRMDERDYMNNRGRSNRDTYYSNSKPRSRGAYLGGPPTNKRIDGYGPPKSQFSSSSSHPEDKRPKPKEATTTDQNSSDSKKAESLVGAGKSNTRSNVVDRSWKKNYDNAQEIKSAVSSPASTQTAEANEESFATASEGSDSEETAQQMSKNKSSVSVTKRSTTVVVGKTQRRNFRSSSRKRSDGRRPSSYSRKDSGSYSGAKRNVSGAPNKAPASGKENDRGENANTLDYSSTNKDDARSSEKSTAYTDAANRKNIKPRNSSNSRKNVRPGGVVSSSRVKNSQDYPPRSREKPKNSDGKMSGEAKDFKSSVSVPFFKEVGPPIPAPPPTGNAWDKPLTGALRNGSPSTQKLVASNSASGLTSGSNSAAPAVSEKNTIQSSEHNADSSQMSSDVSSLNALPAQKVKEAARIVLENLDGASPPVQTIIFENTNFKSGPSDLSKSKYSNQLKNHRFDKDSKLDSFETNVASFGNASSNSELPNNKHDPLQMALFNKNEDVGDMKLDFSFDSEFSKLTEDNKAKSMELTHAMHIVQASTDAELNFKIASVKKVWDGEHDVGMISSSASFSPSFGNHGADPNNSCYGNSHMENAGHVQVEDVTLGHSEVVFSNVSQMQAVNAYGSSANCQTVVIKNDASSSSSNVCKVKPQPQGSSMGNMPQSAVISTSLSSQPPPMSSPSYNSFSCSTPQPNMNSNAVAATAALAQIGFQQYNSMPPVPSSPVLYNSSQTGTAGPAGMYQAFQIDNTQAASRSAQFGHFSSYGLTNTLGQASAFNQQSVFLQTPTNGPPPELYPQSAFRIQQPYGNTQQITSQNTVLISSSSNSSLMSTQIKPSNQQISVISGKSGYQTGQSSQIYMSMDPATQIMSQNFLPGGQLLHRGANNVVQAPSIQASSSFYSSASGTGQTGYYAPGASSTLPAPGGPTLPLGLSYAPSASQSLLPGLQSFNSQLSQQFRSTPAPYMPKSGNAGSLTSDFGANKTITIQNQHDVLNPAFQSNSQLAANKQRMQSGSKNVPPMPQGVAQHQMSQNSYTYQASNQMRNNGGANKGSSQYHPRPIQRPVSQESNSNRGGNNSSNNSASHRMPVRNNSHQLVNSIQQPQSSVYYPTSSGFNAAASKLEASQLDAKSDPNTDSKLADSIKTINAKNSSTAAEKNTANFCKMEDANSFYKQQTCLNACSDAEDSTSFPSFPWFPENNRRRKSRLGTHRNQTRRTFQESTSNDCDYFSSNKENNYDRFSTDRFPNNSAAQVEAQTDELKPSTVNNHQEMSSLSFTSNKFIDQTSPVLSLTRIFDNGMSPLASSFEKSKTMPSSFPSYLAEDEIDGILREINSPDNAGTPLFHQSPSSNKTRISILNLDKSFDAPVSRLTTNHTERKMNKSFSGELPNDLFSISAVENLDFATNNSTEQMNNGRSVAEGVSLNSTNSNKLPRDSSILSSNPTSSLELLNDSTPQPIIENNDLDFMKSNSAILDLGIRNSTELLKNFSPKPETESCSANSVELAENSLLTRNEFSEPKHYSEHATDFSSMHDQESPTEKNFMDSMDLSSMQDQENNAHFQYSNKTNPNLPMDLSSMHDQKNAVNFRSPADAVNFQSSANIVNFQSPADSSNNLPSKEITENIEAGQEISSTELITESMSISSIADIPSTVKLSQASIPALDVHKISSSSMICNSNLEQKKLSEGQVEVPKPNFAVVVPPSEAPRPTVQFVEPAVVREFTVRRNSSKIPASIAVKGKLYRVLNILGSGGSSVVYQVSHPETNELLALKKVELPDEDDEITEGYLNEVQMLENLQNCDVIIKIFDHQLVQKKYEKKTLYVLMEKGDTDLSSLIKSVNESKKLSIPMIVYYWTEMLAAVNEVHRRGIIHSDLKPANFVLVRGRLKLIDFGIASSIQGDVTSVYKDNFCGTLNYMSPEATCFVKCPSGTAGYKITFKADVWSLGCILYNLVYGRLPFQHIKKRMEKIYAIVSPTTNVEFPEKKDVPPILISLLKSCLEKDYKRRPTVQELLDRTMRIFQCSSVD</sequence>
<dbReference type="InterPro" id="IPR011047">
    <property type="entry name" value="Quinoprotein_ADH-like_sf"/>
</dbReference>
<feature type="compositionally biased region" description="Basic and acidic residues" evidence="9">
    <location>
        <begin position="1720"/>
        <end position="1736"/>
    </location>
</feature>
<feature type="region of interest" description="Disordered" evidence="9">
    <location>
        <begin position="3975"/>
        <end position="4009"/>
    </location>
</feature>
<dbReference type="PANTHER" id="PTHR32465:SF0">
    <property type="entry name" value="BARDET-BIEDL SYNDROME 2 PROTEIN"/>
    <property type="match status" value="1"/>
</dbReference>
<feature type="compositionally biased region" description="Low complexity" evidence="9">
    <location>
        <begin position="3625"/>
        <end position="3640"/>
    </location>
</feature>
<feature type="compositionally biased region" description="Polar residues" evidence="9">
    <location>
        <begin position="1404"/>
        <end position="1417"/>
    </location>
</feature>
<organism evidence="11 12">
    <name type="scientific">Parthenolecanium corni</name>
    <dbReference type="NCBI Taxonomy" id="536013"/>
    <lineage>
        <taxon>Eukaryota</taxon>
        <taxon>Metazoa</taxon>
        <taxon>Ecdysozoa</taxon>
        <taxon>Arthropoda</taxon>
        <taxon>Hexapoda</taxon>
        <taxon>Insecta</taxon>
        <taxon>Pterygota</taxon>
        <taxon>Neoptera</taxon>
        <taxon>Paraneoptera</taxon>
        <taxon>Hemiptera</taxon>
        <taxon>Sternorrhyncha</taxon>
        <taxon>Coccoidea</taxon>
        <taxon>Coccidae</taxon>
        <taxon>Parthenolecanium</taxon>
    </lineage>
</organism>
<feature type="compositionally biased region" description="Basic residues" evidence="9">
    <location>
        <begin position="2733"/>
        <end position="2743"/>
    </location>
</feature>
<dbReference type="Gene3D" id="3.50.50.60">
    <property type="entry name" value="FAD/NAD(P)-binding domain"/>
    <property type="match status" value="1"/>
</dbReference>
<feature type="compositionally biased region" description="Basic and acidic residues" evidence="9">
    <location>
        <begin position="2851"/>
        <end position="2872"/>
    </location>
</feature>
<evidence type="ECO:0000256" key="1">
    <source>
        <dbReference type="ARBA" id="ARBA00008609"/>
    </source>
</evidence>
<evidence type="ECO:0000256" key="2">
    <source>
        <dbReference type="ARBA" id="ARBA00022527"/>
    </source>
</evidence>
<feature type="compositionally biased region" description="Pro residues" evidence="9">
    <location>
        <begin position="1449"/>
        <end position="1458"/>
    </location>
</feature>
<keyword evidence="4" id="KW-0808">Transferase</keyword>
<dbReference type="InterPro" id="IPR013977">
    <property type="entry name" value="GcvT_C"/>
</dbReference>
<dbReference type="InterPro" id="IPR027266">
    <property type="entry name" value="TrmE/GcvT-like"/>
</dbReference>
<dbReference type="InterPro" id="IPR017441">
    <property type="entry name" value="Protein_kinase_ATP_BS"/>
</dbReference>
<feature type="compositionally biased region" description="Basic and acidic residues" evidence="9">
    <location>
        <begin position="2422"/>
        <end position="2474"/>
    </location>
</feature>
<dbReference type="Gene3D" id="1.10.510.10">
    <property type="entry name" value="Transferase(Phosphotransferase) domain 1"/>
    <property type="match status" value="1"/>
</dbReference>
<feature type="region of interest" description="Disordered" evidence="9">
    <location>
        <begin position="1802"/>
        <end position="1863"/>
    </location>
</feature>
<feature type="compositionally biased region" description="Low complexity" evidence="9">
    <location>
        <begin position="1557"/>
        <end position="1577"/>
    </location>
</feature>
<dbReference type="FunFam" id="3.50.50.60:FF:000769">
    <property type="entry name" value="Sarcosine dehydrogenase"/>
    <property type="match status" value="1"/>
</dbReference>
<dbReference type="Gene3D" id="3.30.1360.120">
    <property type="entry name" value="Probable tRNA modification gtpase trme, domain 1"/>
    <property type="match status" value="1"/>
</dbReference>
<gene>
    <name evidence="11" type="ORF">V9T40_001276</name>
</gene>
<dbReference type="PROSITE" id="PS50011">
    <property type="entry name" value="PROTEIN_KINASE_DOM"/>
    <property type="match status" value="1"/>
</dbReference>
<feature type="compositionally biased region" description="Basic and acidic residues" evidence="9">
    <location>
        <begin position="2177"/>
        <end position="2286"/>
    </location>
</feature>
<reference evidence="11 12" key="1">
    <citation type="submission" date="2024-03" db="EMBL/GenBank/DDBJ databases">
        <title>Adaptation during the transition from Ophiocordyceps entomopathogen to insect associate is accompanied by gene loss and intensified selection.</title>
        <authorList>
            <person name="Ward C.M."/>
            <person name="Onetto C.A."/>
            <person name="Borneman A.R."/>
        </authorList>
    </citation>
    <scope>NUCLEOTIDE SEQUENCE [LARGE SCALE GENOMIC DNA]</scope>
    <source>
        <strain evidence="11">AWRI1</strain>
        <tissue evidence="11">Single Adult Female</tissue>
    </source>
</reference>
<evidence type="ECO:0000256" key="7">
    <source>
        <dbReference type="ARBA" id="ARBA00022840"/>
    </source>
</evidence>
<evidence type="ECO:0000256" key="8">
    <source>
        <dbReference type="PROSITE-ProRule" id="PRU10141"/>
    </source>
</evidence>
<dbReference type="SMART" id="SM00220">
    <property type="entry name" value="S_TKc"/>
    <property type="match status" value="1"/>
</dbReference>
<dbReference type="Proteomes" id="UP001367676">
    <property type="component" value="Unassembled WGS sequence"/>
</dbReference>
<comment type="similarity">
    <text evidence="1">Belongs to the GcvT family.</text>
</comment>
<dbReference type="InterPro" id="IPR000719">
    <property type="entry name" value="Prot_kinase_dom"/>
</dbReference>
<dbReference type="GO" id="GO:0043005">
    <property type="term" value="C:neuron projection"/>
    <property type="evidence" value="ECO:0007669"/>
    <property type="project" value="TreeGrafter"/>
</dbReference>
<dbReference type="Pfam" id="PF23350">
    <property type="entry name" value="BBS2_pf"/>
    <property type="match status" value="1"/>
</dbReference>
<feature type="domain" description="Protein kinase" evidence="10">
    <location>
        <begin position="4294"/>
        <end position="4570"/>
    </location>
</feature>
<evidence type="ECO:0000256" key="3">
    <source>
        <dbReference type="ARBA" id="ARBA00022553"/>
    </source>
</evidence>
<dbReference type="Gene3D" id="3.30.70.1400">
    <property type="entry name" value="Aminomethyltransferase beta-barrel domains"/>
    <property type="match status" value="1"/>
</dbReference>
<feature type="compositionally biased region" description="Basic and acidic residues" evidence="9">
    <location>
        <begin position="2744"/>
        <end position="2759"/>
    </location>
</feature>
<dbReference type="SUPFAM" id="SSF103025">
    <property type="entry name" value="Folate-binding domain"/>
    <property type="match status" value="1"/>
</dbReference>
<dbReference type="Pfam" id="PF00069">
    <property type="entry name" value="Pkinase"/>
    <property type="match status" value="1"/>
</dbReference>
<dbReference type="InterPro" id="IPR055379">
    <property type="entry name" value="BBS2_pf_dom"/>
</dbReference>
<dbReference type="GO" id="GO:1905515">
    <property type="term" value="P:non-motile cilium assembly"/>
    <property type="evidence" value="ECO:0007669"/>
    <property type="project" value="InterPro"/>
</dbReference>
<feature type="compositionally biased region" description="Low complexity" evidence="9">
    <location>
        <begin position="1500"/>
        <end position="1519"/>
    </location>
</feature>
<feature type="compositionally biased region" description="Basic and acidic residues" evidence="9">
    <location>
        <begin position="2356"/>
        <end position="2413"/>
    </location>
</feature>
<accession>A0AAN9Y192</accession>
<dbReference type="SUPFAM" id="SSF51905">
    <property type="entry name" value="FAD/NAD(P)-binding domain"/>
    <property type="match status" value="1"/>
</dbReference>
<feature type="region of interest" description="Disordered" evidence="9">
    <location>
        <begin position="1340"/>
        <end position="1617"/>
    </location>
</feature>
<feature type="compositionally biased region" description="Polar residues" evidence="9">
    <location>
        <begin position="2908"/>
        <end position="2945"/>
    </location>
</feature>
<feature type="compositionally biased region" description="Polar residues" evidence="9">
    <location>
        <begin position="3582"/>
        <end position="3612"/>
    </location>
</feature>
<evidence type="ECO:0000256" key="6">
    <source>
        <dbReference type="ARBA" id="ARBA00022777"/>
    </source>
</evidence>
<feature type="region of interest" description="Disordered" evidence="9">
    <location>
        <begin position="1720"/>
        <end position="1790"/>
    </location>
</feature>
<dbReference type="EMBL" id="JBBCAQ010000034">
    <property type="protein sequence ID" value="KAK7580647.1"/>
    <property type="molecule type" value="Genomic_DNA"/>
</dbReference>
<dbReference type="InterPro" id="IPR006076">
    <property type="entry name" value="FAD-dep_OxRdtase"/>
</dbReference>
<feature type="compositionally biased region" description="Polar residues" evidence="9">
    <location>
        <begin position="1520"/>
        <end position="1530"/>
    </location>
</feature>
<dbReference type="InterPro" id="IPR029429">
    <property type="entry name" value="BBS2_Mid"/>
</dbReference>
<feature type="region of interest" description="Disordered" evidence="9">
    <location>
        <begin position="4075"/>
        <end position="4096"/>
    </location>
</feature>
<dbReference type="FunFam" id="3.30.200.20:FF:000131">
    <property type="entry name" value="Dual specificity protein kinase TTK"/>
    <property type="match status" value="1"/>
</dbReference>
<dbReference type="SUPFAM" id="SSF54373">
    <property type="entry name" value="FAD-linked reductases, C-terminal domain"/>
    <property type="match status" value="1"/>
</dbReference>
<dbReference type="PROSITE" id="PS00107">
    <property type="entry name" value="PROTEIN_KINASE_ATP"/>
    <property type="match status" value="1"/>
</dbReference>
<feature type="compositionally biased region" description="Basic and acidic residues" evidence="9">
    <location>
        <begin position="1748"/>
        <end position="1786"/>
    </location>
</feature>
<feature type="compositionally biased region" description="Low complexity" evidence="9">
    <location>
        <begin position="2161"/>
        <end position="2172"/>
    </location>
</feature>
<dbReference type="InterPro" id="IPR011009">
    <property type="entry name" value="Kinase-like_dom_sf"/>
</dbReference>
<evidence type="ECO:0000313" key="12">
    <source>
        <dbReference type="Proteomes" id="UP001367676"/>
    </source>
</evidence>
<dbReference type="SUPFAM" id="SSF50998">
    <property type="entry name" value="Quinoprotein alcohol dehydrogenase-like"/>
    <property type="match status" value="1"/>
</dbReference>
<feature type="compositionally biased region" description="Basic and acidic residues" evidence="9">
    <location>
        <begin position="2336"/>
        <end position="2349"/>
    </location>
</feature>
<feature type="region of interest" description="Disordered" evidence="9">
    <location>
        <begin position="1935"/>
        <end position="2958"/>
    </location>
</feature>
<feature type="compositionally biased region" description="Pro residues" evidence="9">
    <location>
        <begin position="1603"/>
        <end position="1616"/>
    </location>
</feature>
<dbReference type="Pfam" id="PF01266">
    <property type="entry name" value="DAO"/>
    <property type="match status" value="1"/>
</dbReference>
<feature type="compositionally biased region" description="Low complexity" evidence="9">
    <location>
        <begin position="2713"/>
        <end position="2732"/>
    </location>
</feature>
<dbReference type="PROSITE" id="PS00108">
    <property type="entry name" value="PROTEIN_KINASE_ST"/>
    <property type="match status" value="1"/>
</dbReference>
<dbReference type="Pfam" id="PF01571">
    <property type="entry name" value="GCV_T"/>
    <property type="match status" value="1"/>
</dbReference>
<dbReference type="GO" id="GO:0036064">
    <property type="term" value="C:ciliary basal body"/>
    <property type="evidence" value="ECO:0007669"/>
    <property type="project" value="TreeGrafter"/>
</dbReference>
<keyword evidence="2" id="KW-0723">Serine/threonine-protein kinase</keyword>
<feature type="compositionally biased region" description="Basic and acidic residues" evidence="9">
    <location>
        <begin position="2526"/>
        <end position="2540"/>
    </location>
</feature>
<feature type="region of interest" description="Disordered" evidence="9">
    <location>
        <begin position="3225"/>
        <end position="3248"/>
    </location>
</feature>
<dbReference type="InterPro" id="IPR009738">
    <property type="entry name" value="BAT2_N"/>
</dbReference>
<dbReference type="InterPro" id="IPR006222">
    <property type="entry name" value="GCVT_N"/>
</dbReference>
<dbReference type="Pfam" id="PF07001">
    <property type="entry name" value="BAT2_N"/>
    <property type="match status" value="1"/>
</dbReference>
<evidence type="ECO:0000256" key="9">
    <source>
        <dbReference type="SAM" id="MobiDB-lite"/>
    </source>
</evidence>
<dbReference type="InterPro" id="IPR008271">
    <property type="entry name" value="Ser/Thr_kinase_AS"/>
</dbReference>
<dbReference type="SUPFAM" id="SSF56112">
    <property type="entry name" value="Protein kinase-like (PK-like)"/>
    <property type="match status" value="1"/>
</dbReference>
<dbReference type="Gene3D" id="2.40.30.110">
    <property type="entry name" value="Aminomethyltransferase beta-barrel domains"/>
    <property type="match status" value="1"/>
</dbReference>
<evidence type="ECO:0000313" key="11">
    <source>
        <dbReference type="EMBL" id="KAK7580647.1"/>
    </source>
</evidence>